<dbReference type="STRING" id="927083.DB32_002250"/>
<dbReference type="EMBL" id="CP011125">
    <property type="protein sequence ID" value="AKF05101.1"/>
    <property type="molecule type" value="Genomic_DNA"/>
</dbReference>
<dbReference type="Proteomes" id="UP000034883">
    <property type="component" value="Chromosome"/>
</dbReference>
<evidence type="ECO:0000313" key="2">
    <source>
        <dbReference type="Proteomes" id="UP000034883"/>
    </source>
</evidence>
<dbReference type="InterPro" id="IPR021655">
    <property type="entry name" value="Put_metal-bd"/>
</dbReference>
<sequence length="472" mass="47713">MLSLLVLAACGGDPPAIDGGLDAAASCATDQDCDDGLFCNGAVSLCLGGRCAPAPLPCREGQTCVEEADRCLTTCAVDEDADGDGARAIECGGSDCDDADPDRFPGNAELCDASAHDEDCDDTTFGFRDADGDGSPDARCCNPDLAGGEDHCGLDCDDNAPGVHPSVPEVCNGIDDDCDALVDEELVRRYTIDGDGDGHGDASEDAPTMDACEQPIGWALLADDCDDANADRFVGNPEICDAAMVDEDCSGASNDVPGGCECTGAATEVCGTMGRCTGATRQCVDGTWGPCAVVPQTEVCIGDAVDEDCDGSIDEGLSVTCYRDNDGDGYAADSAAPTPTCRSTSTGRQGAPWNGCPTGFTGRAPGAGATDCCDSDDRAHPGAAAQSTARACGGFDFDCDGSSTPASTSLATCGSRTTSDACRQASADGAGNGWCSNVPSTCGAMGSWGNGCWWTGAACWSVTCSSQRLACR</sequence>
<organism evidence="1 2">
    <name type="scientific">Sandaracinus amylolyticus</name>
    <dbReference type="NCBI Taxonomy" id="927083"/>
    <lineage>
        <taxon>Bacteria</taxon>
        <taxon>Pseudomonadati</taxon>
        <taxon>Myxococcota</taxon>
        <taxon>Polyangia</taxon>
        <taxon>Polyangiales</taxon>
        <taxon>Sandaracinaceae</taxon>
        <taxon>Sandaracinus</taxon>
    </lineage>
</organism>
<dbReference type="KEGG" id="samy:DB32_002250"/>
<gene>
    <name evidence="1" type="ORF">DB32_002250</name>
</gene>
<evidence type="ECO:0000313" key="1">
    <source>
        <dbReference type="EMBL" id="AKF05101.1"/>
    </source>
</evidence>
<evidence type="ECO:0008006" key="3">
    <source>
        <dbReference type="Google" id="ProtNLM"/>
    </source>
</evidence>
<accession>A0A0F6YGU7</accession>
<dbReference type="AlphaFoldDB" id="A0A0F6YGU7"/>
<reference evidence="1 2" key="1">
    <citation type="submission" date="2015-03" db="EMBL/GenBank/DDBJ databases">
        <title>Genome assembly of Sandaracinus amylolyticus DSM 53668.</title>
        <authorList>
            <person name="Sharma G."/>
            <person name="Subramanian S."/>
        </authorList>
    </citation>
    <scope>NUCLEOTIDE SEQUENCE [LARGE SCALE GENOMIC DNA]</scope>
    <source>
        <strain evidence="1 2">DSM 53668</strain>
    </source>
</reference>
<proteinExistence type="predicted"/>
<name>A0A0F6YGU7_9BACT</name>
<dbReference type="Pfam" id="PF11617">
    <property type="entry name" value="Cu-binding_MopE"/>
    <property type="match status" value="5"/>
</dbReference>
<keyword evidence="2" id="KW-1185">Reference proteome</keyword>
<protein>
    <recommendedName>
        <fullName evidence="3">BNR repeat domain protein</fullName>
    </recommendedName>
</protein>